<protein>
    <submittedName>
        <fullName evidence="3">Phenol hydroxylase</fullName>
    </submittedName>
</protein>
<dbReference type="Gene3D" id="1.10.620.20">
    <property type="entry name" value="Ribonucleotide Reductase, subunit A"/>
    <property type="match status" value="1"/>
</dbReference>
<dbReference type="AlphaFoldDB" id="A0A221KEA1"/>
<dbReference type="Proteomes" id="UP000199729">
    <property type="component" value="Chromosome"/>
</dbReference>
<evidence type="ECO:0000256" key="1">
    <source>
        <dbReference type="ARBA" id="ARBA00023002"/>
    </source>
</evidence>
<dbReference type="RefSeq" id="WP_089416347.1">
    <property type="nucleotide sequence ID" value="NZ_CP022423.1"/>
</dbReference>
<dbReference type="InterPro" id="IPR012348">
    <property type="entry name" value="RNR-like"/>
</dbReference>
<keyword evidence="4" id="KW-1185">Reference proteome</keyword>
<dbReference type="EMBL" id="CP022423">
    <property type="protein sequence ID" value="ASM77160.1"/>
    <property type="molecule type" value="Genomic_DNA"/>
</dbReference>
<dbReference type="Pfam" id="PF02332">
    <property type="entry name" value="Phenol_Hydrox"/>
    <property type="match status" value="1"/>
</dbReference>
<keyword evidence="2" id="KW-0503">Monooxygenase</keyword>
<evidence type="ECO:0000256" key="2">
    <source>
        <dbReference type="ARBA" id="ARBA00023033"/>
    </source>
</evidence>
<gene>
    <name evidence="3" type="ORF">VITFI_CDS1382</name>
</gene>
<dbReference type="PIRSF" id="PIRSF000040">
    <property type="entry name" value="MMOH_comp"/>
    <property type="match status" value="1"/>
</dbReference>
<proteinExistence type="predicted"/>
<organism evidence="3 4">
    <name type="scientific">Vitreoscilla filiformis</name>
    <dbReference type="NCBI Taxonomy" id="63"/>
    <lineage>
        <taxon>Bacteria</taxon>
        <taxon>Pseudomonadati</taxon>
        <taxon>Pseudomonadota</taxon>
        <taxon>Betaproteobacteria</taxon>
        <taxon>Neisseriales</taxon>
        <taxon>Neisseriaceae</taxon>
        <taxon>Vitreoscilla</taxon>
    </lineage>
</organism>
<dbReference type="GO" id="GO:0016709">
    <property type="term" value="F:oxidoreductase activity, acting on paired donors, with incorporation or reduction of molecular oxygen, NAD(P)H as one donor, and incorporation of one atom of oxygen"/>
    <property type="evidence" value="ECO:0007669"/>
    <property type="project" value="InterPro"/>
</dbReference>
<keyword evidence="1" id="KW-0560">Oxidoreductase</keyword>
<dbReference type="InterPro" id="IPR003430">
    <property type="entry name" value="Phenol_Hydrox"/>
</dbReference>
<evidence type="ECO:0000313" key="3">
    <source>
        <dbReference type="EMBL" id="ASM77160.1"/>
    </source>
</evidence>
<dbReference type="SUPFAM" id="SSF47240">
    <property type="entry name" value="Ferritin-like"/>
    <property type="match status" value="1"/>
</dbReference>
<evidence type="ECO:0000313" key="4">
    <source>
        <dbReference type="Proteomes" id="UP000199729"/>
    </source>
</evidence>
<dbReference type="InterPro" id="IPR009078">
    <property type="entry name" value="Ferritin-like_SF"/>
</dbReference>
<dbReference type="InterPro" id="IPR012078">
    <property type="entry name" value="MP_mOase_hydro"/>
</dbReference>
<name>A0A221KEA1_VITFI</name>
<sequence length="332" mass="37469">MSTIDLRTVSIKPLRHTFTHVAKRIGGDKPATRYQEGTFDIQATENFHYRPTWDPEHEIFDPRRTAIVMKDWYALKDPRQFYYGTYTQARARQQENTESNFDFVESRGLAAGLPDATRQLALDVLLPLRHLAWGGNMNNAYICAYGYGTAITQPHIYQAMDHLGIAQYLTRIGLALADTEALQTAKAQWMDDPKWQGLRRYVEDCFVQQDWFELFVAQNLVLDGVLYPLVYQTIVDDVLVSQGGAAVSMLTQFMGDWHTETAKWVDAQIKVAAAESPENKAKLGEWTAAWLARALEAITPLAQHALGDKAEAALDDVTRQFKARATKAGLVL</sequence>
<accession>A0A221KEA1</accession>
<dbReference type="KEGG" id="vff:VITFI_CDS1382"/>
<dbReference type="OrthoDB" id="9806768at2"/>
<reference evidence="3 4" key="1">
    <citation type="submission" date="2017-07" db="EMBL/GenBank/DDBJ databases">
        <title>Complete Genome Sequence of the cosmetic ferment Vitreoscilla filiformis (ATCC15551).</title>
        <authorList>
            <person name="Contreras S."/>
            <person name="Sagory-Zalkind P."/>
            <person name="Blanquart H."/>
            <person name="Iltis A."/>
            <person name="Morand S.C."/>
        </authorList>
    </citation>
    <scope>NUCLEOTIDE SEQUENCE [LARGE SCALE GENOMIC DNA]</scope>
    <source>
        <strain evidence="3 4">ATCC 15551</strain>
    </source>
</reference>
<dbReference type="CDD" id="cd01058">
    <property type="entry name" value="AAMH_B"/>
    <property type="match status" value="1"/>
</dbReference>